<reference evidence="4 5" key="1">
    <citation type="submission" date="2018-10" db="EMBL/GenBank/DDBJ databases">
        <title>Fifty Aureobasidium pullulans genomes reveal a recombining polyextremotolerant generalist.</title>
        <authorList>
            <person name="Gostincar C."/>
            <person name="Turk M."/>
            <person name="Zajc J."/>
            <person name="Gunde-Cimerman N."/>
        </authorList>
    </citation>
    <scope>NUCLEOTIDE SEQUENCE [LARGE SCALE GENOMIC DNA]</scope>
    <source>
        <strain evidence="3 5">EXF-10659</strain>
        <strain evidence="2 4">EXF-11900</strain>
    </source>
</reference>
<comment type="caution">
    <text evidence="3">The sequence shown here is derived from an EMBL/GenBank/DDBJ whole genome shotgun (WGS) entry which is preliminary data.</text>
</comment>
<accession>A0A4S8W2N1</accession>
<feature type="compositionally biased region" description="Polar residues" evidence="1">
    <location>
        <begin position="245"/>
        <end position="263"/>
    </location>
</feature>
<feature type="compositionally biased region" description="Basic and acidic residues" evidence="1">
    <location>
        <begin position="462"/>
        <end position="476"/>
    </location>
</feature>
<protein>
    <submittedName>
        <fullName evidence="3">Uncharacterized protein</fullName>
    </submittedName>
</protein>
<evidence type="ECO:0000256" key="1">
    <source>
        <dbReference type="SAM" id="MobiDB-lite"/>
    </source>
</evidence>
<sequence length="547" mass="61378">MASQDGLFGRALLCHPVLKFSHSTLPRHATPSAWNHIQGPEIFALIEQLDHDCLQLRVVQGTKDLEALPLTAIVQETRDLHKKHPHLPPDNLPIFGLTKGTALAVRYFCQDNQIRRIQLRFANDDSCNEAVKILSSHGLMFSVPTVKQQKQPQARPSTANSYMSRLSSVQPARFDRDTSSIIVPTVQDTFHPASSYPQHHSDQHITNQGSPSNMHMFTSSPTGKEYQTRDIERQPTDQAADLRMFTSSPTPKVYQTQNIQRQPTFAPVRTSEEPENRPSTAPIHWPSDMTRDLLPPRRELPFPKPSSSPAKTKMLPPLAKPSYVSEASKPAKAEKEKEAKTRSSPERHPSIRPGITRLATPQGPTRFEPPASRMYNFHPNDDEMAVDSGVQMFSDKNTGTVSSETSPGTVANLDWYRSSASPVQFGSTSTDTMSSGPRINMSPSPEQNSYSSPEQMDLSSPSDRRSQRLAQKHDQPQSEMQDIEMTTTIAQQQPAQNDLGRYAEQPDEVRMEAMNQFILANIEDDAFMKLCVDVESCWRRFALDRRG</sequence>
<feature type="compositionally biased region" description="Basic and acidic residues" evidence="1">
    <location>
        <begin position="329"/>
        <end position="349"/>
    </location>
</feature>
<feature type="region of interest" description="Disordered" evidence="1">
    <location>
        <begin position="421"/>
        <end position="480"/>
    </location>
</feature>
<feature type="region of interest" description="Disordered" evidence="1">
    <location>
        <begin position="194"/>
        <end position="213"/>
    </location>
</feature>
<evidence type="ECO:0000313" key="3">
    <source>
        <dbReference type="EMBL" id="THW80355.1"/>
    </source>
</evidence>
<feature type="compositionally biased region" description="Polar residues" evidence="1">
    <location>
        <begin position="421"/>
        <end position="461"/>
    </location>
</feature>
<evidence type="ECO:0000313" key="4">
    <source>
        <dbReference type="Proteomes" id="UP000304951"/>
    </source>
</evidence>
<gene>
    <name evidence="3" type="ORF">D6D19_00526</name>
    <name evidence="2" type="ORF">D6D28_03128</name>
</gene>
<dbReference type="EMBL" id="QZAF01000085">
    <property type="protein sequence ID" value="THV73633.1"/>
    <property type="molecule type" value="Genomic_DNA"/>
</dbReference>
<evidence type="ECO:0000313" key="5">
    <source>
        <dbReference type="Proteomes" id="UP000308802"/>
    </source>
</evidence>
<dbReference type="EMBL" id="QZAO01000006">
    <property type="protein sequence ID" value="THW80355.1"/>
    <property type="molecule type" value="Genomic_DNA"/>
</dbReference>
<dbReference type="Pfam" id="PF03525">
    <property type="entry name" value="Meiotic_rec114"/>
    <property type="match status" value="1"/>
</dbReference>
<feature type="compositionally biased region" description="Basic and acidic residues" evidence="1">
    <location>
        <begin position="226"/>
        <end position="235"/>
    </location>
</feature>
<dbReference type="InterPro" id="IPR004354">
    <property type="entry name" value="Meiotic_Rec114"/>
</dbReference>
<feature type="region of interest" description="Disordered" evidence="1">
    <location>
        <begin position="220"/>
        <end position="374"/>
    </location>
</feature>
<evidence type="ECO:0000313" key="2">
    <source>
        <dbReference type="EMBL" id="THV73633.1"/>
    </source>
</evidence>
<proteinExistence type="predicted"/>
<feature type="compositionally biased region" description="Basic and acidic residues" evidence="1">
    <location>
        <begin position="289"/>
        <end position="301"/>
    </location>
</feature>
<dbReference type="GO" id="GO:0007131">
    <property type="term" value="P:reciprocal meiotic recombination"/>
    <property type="evidence" value="ECO:0007669"/>
    <property type="project" value="InterPro"/>
</dbReference>
<dbReference type="Proteomes" id="UP000304951">
    <property type="component" value="Unassembled WGS sequence"/>
</dbReference>
<name>A0A4S8W2N1_AURPU</name>
<organism evidence="3 5">
    <name type="scientific">Aureobasidium pullulans</name>
    <name type="common">Black yeast</name>
    <name type="synonym">Pullularia pullulans</name>
    <dbReference type="NCBI Taxonomy" id="5580"/>
    <lineage>
        <taxon>Eukaryota</taxon>
        <taxon>Fungi</taxon>
        <taxon>Dikarya</taxon>
        <taxon>Ascomycota</taxon>
        <taxon>Pezizomycotina</taxon>
        <taxon>Dothideomycetes</taxon>
        <taxon>Dothideomycetidae</taxon>
        <taxon>Dothideales</taxon>
        <taxon>Saccotheciaceae</taxon>
        <taxon>Aureobasidium</taxon>
    </lineage>
</organism>
<feature type="compositionally biased region" description="Polar residues" evidence="1">
    <location>
        <begin position="204"/>
        <end position="213"/>
    </location>
</feature>
<dbReference type="Proteomes" id="UP000308802">
    <property type="component" value="Unassembled WGS sequence"/>
</dbReference>
<dbReference type="AlphaFoldDB" id="A0A4S8W2N1"/>